<evidence type="ECO:0000259" key="3">
    <source>
        <dbReference type="Pfam" id="PF18962"/>
    </source>
</evidence>
<feature type="domain" description="Secretion system C-terminal sorting" evidence="3">
    <location>
        <begin position="599"/>
        <end position="671"/>
    </location>
</feature>
<feature type="signal peptide" evidence="2">
    <location>
        <begin position="1"/>
        <end position="19"/>
    </location>
</feature>
<keyword evidence="5" id="KW-1185">Reference proteome</keyword>
<dbReference type="EMBL" id="QPJS01000003">
    <property type="protein sequence ID" value="RCX03190.1"/>
    <property type="molecule type" value="Genomic_DNA"/>
</dbReference>
<dbReference type="SUPFAM" id="SSF52833">
    <property type="entry name" value="Thioredoxin-like"/>
    <property type="match status" value="1"/>
</dbReference>
<dbReference type="Pfam" id="PF18962">
    <property type="entry name" value="Por_Secre_tail"/>
    <property type="match status" value="1"/>
</dbReference>
<evidence type="ECO:0000256" key="2">
    <source>
        <dbReference type="SAM" id="SignalP"/>
    </source>
</evidence>
<evidence type="ECO:0000313" key="5">
    <source>
        <dbReference type="Proteomes" id="UP000253517"/>
    </source>
</evidence>
<organism evidence="4 5">
    <name type="scientific">Schleiferia thermophila</name>
    <dbReference type="NCBI Taxonomy" id="884107"/>
    <lineage>
        <taxon>Bacteria</taxon>
        <taxon>Pseudomonadati</taxon>
        <taxon>Bacteroidota</taxon>
        <taxon>Flavobacteriia</taxon>
        <taxon>Flavobacteriales</taxon>
        <taxon>Schleiferiaceae</taxon>
        <taxon>Schleiferia</taxon>
    </lineage>
</organism>
<dbReference type="InterPro" id="IPR026444">
    <property type="entry name" value="Secre_tail"/>
</dbReference>
<dbReference type="AlphaFoldDB" id="A0A369A1M1"/>
<feature type="chain" id="PRO_5016680188" evidence="2">
    <location>
        <begin position="20"/>
        <end position="674"/>
    </location>
</feature>
<dbReference type="InterPro" id="IPR036249">
    <property type="entry name" value="Thioredoxin-like_sf"/>
</dbReference>
<name>A0A369A1M1_9FLAO</name>
<accession>A0A369A1M1</accession>
<dbReference type="InterPro" id="IPR013783">
    <property type="entry name" value="Ig-like_fold"/>
</dbReference>
<dbReference type="Gene3D" id="2.60.40.10">
    <property type="entry name" value="Immunoglobulins"/>
    <property type="match status" value="2"/>
</dbReference>
<evidence type="ECO:0000313" key="4">
    <source>
        <dbReference type="EMBL" id="RCX03190.1"/>
    </source>
</evidence>
<gene>
    <name evidence="4" type="ORF">DES35_10371</name>
</gene>
<sequence>MRKLYFFCACVATSIVLNAQYYYVIGLQKGNPGNLNTDLEYPVGGGLATGWTIIHDGNAPSAPQWSSIRAIPFTFSFNGTPVTHYKVSTSGILTFDTSAISVPAYGRLTLPHSGVPDNSVCITGISSLEANDKIVTKTFGSAPNRQHWIFFSSYSNTAASNWTYWSIVLEETTNRIYVVDQRNVNPSVQFSVGLQINSTTAIMVAPSPNLLSKATTNPSPEDNEYYTFIYGTQPSIDAAGVSINNADILALPQAPFTLSAQFANLGTSTITKATVNYRINNNPVVSATLSNLNISSQTIVTINHPTPWNPGSPANYTVKMWLSGINDQSDQNNANDTITKVINVVPAIAQRRPLMEVFSSSTCAPCAPANASFKALMDQQPANHFTIIKYQMSWPGTGDPYYTQEAGDRRTFYGVNSVPRMQIDGGWDQHAGLATQAIIDQFRAVPSFVNLSATSNIAGQTVNAQIAVQPVADITGNVRLFVAIKETQTTQNVKTNGETVFYDIFKKFMTPSAGQVISNLNAGTTQNFTFSYTFNGTYILPPNATQPVNHATNHTVENFNNLRVVVWLQNTSTKQVLQSTQATISGVGVDEHENSLLYIYPNPTRDKISIEGNLLNTSGRITWKILNINGQVVLSGAEPTDNRIQIDVDVLPSGMYIVEISDDKEIVRKKFQKI</sequence>
<evidence type="ECO:0000256" key="1">
    <source>
        <dbReference type="ARBA" id="ARBA00022729"/>
    </source>
</evidence>
<reference evidence="4 5" key="1">
    <citation type="submission" date="2018-07" db="EMBL/GenBank/DDBJ databases">
        <title>Genomic Encyclopedia of Type Strains, Phase IV (KMG-IV): sequencing the most valuable type-strain genomes for metagenomic binning, comparative biology and taxonomic classification.</title>
        <authorList>
            <person name="Goeker M."/>
        </authorList>
    </citation>
    <scope>NUCLEOTIDE SEQUENCE [LARGE SCALE GENOMIC DNA]</scope>
    <source>
        <strain evidence="4 5">DSM 21410</strain>
    </source>
</reference>
<keyword evidence="1 2" id="KW-0732">Signal</keyword>
<comment type="caution">
    <text evidence="4">The sequence shown here is derived from an EMBL/GenBank/DDBJ whole genome shotgun (WGS) entry which is preliminary data.</text>
</comment>
<proteinExistence type="predicted"/>
<dbReference type="RefSeq" id="WP_114366277.1">
    <property type="nucleotide sequence ID" value="NZ_BHZF01000003.1"/>
</dbReference>
<protein>
    <submittedName>
        <fullName evidence="4">Putative secreted protein (Por secretion system target)</fullName>
    </submittedName>
</protein>
<dbReference type="NCBIfam" id="TIGR04183">
    <property type="entry name" value="Por_Secre_tail"/>
    <property type="match status" value="1"/>
</dbReference>
<dbReference type="Proteomes" id="UP000253517">
    <property type="component" value="Unassembled WGS sequence"/>
</dbReference>